<dbReference type="SUPFAM" id="SSF51735">
    <property type="entry name" value="NAD(P)-binding Rossmann-fold domains"/>
    <property type="match status" value="1"/>
</dbReference>
<evidence type="ECO:0000313" key="3">
    <source>
        <dbReference type="EMBL" id="OXA60489.1"/>
    </source>
</evidence>
<dbReference type="PRINTS" id="PR00081">
    <property type="entry name" value="GDHRDH"/>
</dbReference>
<dbReference type="Pfam" id="PF00106">
    <property type="entry name" value="adh_short"/>
    <property type="match status" value="1"/>
</dbReference>
<dbReference type="AlphaFoldDB" id="A0A226ESL8"/>
<name>A0A226ESL8_FOLCA</name>
<keyword evidence="1" id="KW-0560">Oxidoreductase</keyword>
<dbReference type="InterPro" id="IPR020904">
    <property type="entry name" value="Sc_DH/Rdtase_CS"/>
</dbReference>
<dbReference type="Proteomes" id="UP000198287">
    <property type="component" value="Unassembled WGS sequence"/>
</dbReference>
<evidence type="ECO:0000313" key="4">
    <source>
        <dbReference type="Proteomes" id="UP000198287"/>
    </source>
</evidence>
<comment type="caution">
    <text evidence="3">The sequence shown here is derived from an EMBL/GenBank/DDBJ whole genome shotgun (WGS) entry which is preliminary data.</text>
</comment>
<protein>
    <submittedName>
        <fullName evidence="3">D-beta-hydroxybutyrate dehydrogenase, mitochondrial</fullName>
    </submittedName>
</protein>
<dbReference type="EMBL" id="LNIX01000002">
    <property type="protein sequence ID" value="OXA60489.1"/>
    <property type="molecule type" value="Genomic_DNA"/>
</dbReference>
<dbReference type="GO" id="GO:0016491">
    <property type="term" value="F:oxidoreductase activity"/>
    <property type="evidence" value="ECO:0007669"/>
    <property type="project" value="UniProtKB-KW"/>
</dbReference>
<keyword evidence="2" id="KW-0812">Transmembrane</keyword>
<reference evidence="3 4" key="1">
    <citation type="submission" date="2015-12" db="EMBL/GenBank/DDBJ databases">
        <title>The genome of Folsomia candida.</title>
        <authorList>
            <person name="Faddeeva A."/>
            <person name="Derks M.F."/>
            <person name="Anvar Y."/>
            <person name="Smit S."/>
            <person name="Van Straalen N."/>
            <person name="Roelofs D."/>
        </authorList>
    </citation>
    <scope>NUCLEOTIDE SEQUENCE [LARGE SCALE GENOMIC DNA]</scope>
    <source>
        <strain evidence="3 4">VU population</strain>
        <tissue evidence="3">Whole body</tissue>
    </source>
</reference>
<keyword evidence="2" id="KW-1133">Transmembrane helix</keyword>
<dbReference type="InterPro" id="IPR002347">
    <property type="entry name" value="SDR_fam"/>
</dbReference>
<keyword evidence="2" id="KW-0472">Membrane</keyword>
<proteinExistence type="predicted"/>
<gene>
    <name evidence="3" type="ORF">Fcan01_05078</name>
</gene>
<dbReference type="OrthoDB" id="294295at2759"/>
<dbReference type="PANTHER" id="PTHR43313:SF36">
    <property type="entry name" value="D-BETA-HYDROXYBUTYRATE DEHYDROGENASE, MITOCHONDRIAL"/>
    <property type="match status" value="1"/>
</dbReference>
<dbReference type="Gene3D" id="3.40.50.720">
    <property type="entry name" value="NAD(P)-binding Rossmann-like Domain"/>
    <property type="match status" value="1"/>
</dbReference>
<sequence length="355" mass="40024">MDKIISLLENNTSLFVASNIITTSLSISYILYKRKQRNELARLRPTRLVVITGCDSGLGLSMALWARQLGYPVLAGCLNPDGEGANLLKKEGVTISRLDVTKAESINDFQEACTKVLEETKTKLWAVVSNAAVLVCAEVLWQTQSQWERQFAVNFWGAVHLTKQFQPLLFQHKSRFIIISSDCSKLALPGLSMYAASKAALESWGRGLRLEFGKYGVTVVSYQPGSFAFSSQIFAGSATHYAEMEKNMSPLDKEFYGDYFTGWKRLKAQLSEQLPSVQPLKSKRHQKDLKLLLEGNLSRTPVVTYETWVQLVLLWGEKLLPRALSDKLLTFTMNGAVDVFWKPMNYAKLCRKFVR</sequence>
<accession>A0A226ESL8</accession>
<dbReference type="PROSITE" id="PS00061">
    <property type="entry name" value="ADH_SHORT"/>
    <property type="match status" value="1"/>
</dbReference>
<evidence type="ECO:0000256" key="1">
    <source>
        <dbReference type="ARBA" id="ARBA00023002"/>
    </source>
</evidence>
<dbReference type="OMA" id="SCCHNLK"/>
<dbReference type="InterPro" id="IPR036291">
    <property type="entry name" value="NAD(P)-bd_dom_sf"/>
</dbReference>
<dbReference type="PANTHER" id="PTHR43313">
    <property type="entry name" value="SHORT-CHAIN DEHYDROGENASE/REDUCTASE FAMILY 9C"/>
    <property type="match status" value="1"/>
</dbReference>
<dbReference type="STRING" id="158441.A0A226ESL8"/>
<keyword evidence="4" id="KW-1185">Reference proteome</keyword>
<organism evidence="3 4">
    <name type="scientific">Folsomia candida</name>
    <name type="common">Springtail</name>
    <dbReference type="NCBI Taxonomy" id="158441"/>
    <lineage>
        <taxon>Eukaryota</taxon>
        <taxon>Metazoa</taxon>
        <taxon>Ecdysozoa</taxon>
        <taxon>Arthropoda</taxon>
        <taxon>Hexapoda</taxon>
        <taxon>Collembola</taxon>
        <taxon>Entomobryomorpha</taxon>
        <taxon>Isotomoidea</taxon>
        <taxon>Isotomidae</taxon>
        <taxon>Proisotominae</taxon>
        <taxon>Folsomia</taxon>
    </lineage>
</organism>
<evidence type="ECO:0000256" key="2">
    <source>
        <dbReference type="SAM" id="Phobius"/>
    </source>
</evidence>
<feature type="transmembrane region" description="Helical" evidence="2">
    <location>
        <begin position="12"/>
        <end position="32"/>
    </location>
</feature>
<dbReference type="GO" id="GO:0008202">
    <property type="term" value="P:steroid metabolic process"/>
    <property type="evidence" value="ECO:0007669"/>
    <property type="project" value="TreeGrafter"/>
</dbReference>